<name>A0A7L5E2H0_9SPHI</name>
<dbReference type="EMBL" id="CP051682">
    <property type="protein sequence ID" value="QJD96627.1"/>
    <property type="molecule type" value="Genomic_DNA"/>
</dbReference>
<gene>
    <name evidence="1" type="ORF">HH214_12415</name>
</gene>
<dbReference type="KEGG" id="mrob:HH214_12415"/>
<dbReference type="RefSeq" id="WP_169608118.1">
    <property type="nucleotide sequence ID" value="NZ_CP051682.1"/>
</dbReference>
<evidence type="ECO:0000313" key="2">
    <source>
        <dbReference type="Proteomes" id="UP000503278"/>
    </source>
</evidence>
<proteinExistence type="predicted"/>
<keyword evidence="2" id="KW-1185">Reference proteome</keyword>
<dbReference type="InterPro" id="IPR036097">
    <property type="entry name" value="HisK_dim/P_sf"/>
</dbReference>
<dbReference type="AlphaFoldDB" id="A0A7L5E2H0"/>
<organism evidence="1 2">
    <name type="scientific">Mucilaginibacter robiniae</name>
    <dbReference type="NCBI Taxonomy" id="2728022"/>
    <lineage>
        <taxon>Bacteria</taxon>
        <taxon>Pseudomonadati</taxon>
        <taxon>Bacteroidota</taxon>
        <taxon>Sphingobacteriia</taxon>
        <taxon>Sphingobacteriales</taxon>
        <taxon>Sphingobacteriaceae</taxon>
        <taxon>Mucilaginibacter</taxon>
    </lineage>
</organism>
<protein>
    <recommendedName>
        <fullName evidence="3">Signal transduction histidine kinase dimerisation/phosphoacceptor domain-containing protein</fullName>
    </recommendedName>
</protein>
<dbReference type="SUPFAM" id="SSF47384">
    <property type="entry name" value="Homodimeric domain of signal transducing histidine kinase"/>
    <property type="match status" value="1"/>
</dbReference>
<evidence type="ECO:0008006" key="3">
    <source>
        <dbReference type="Google" id="ProtNLM"/>
    </source>
</evidence>
<sequence length="69" mass="7801">MEKPADADNNAEQALRTLKHDIKNQLSNIHLALEQLRYELPDATTDSIFYMDTIAISCSRINNLIKNVG</sequence>
<evidence type="ECO:0000313" key="1">
    <source>
        <dbReference type="EMBL" id="QJD96627.1"/>
    </source>
</evidence>
<dbReference type="Gene3D" id="1.10.287.130">
    <property type="match status" value="1"/>
</dbReference>
<dbReference type="GO" id="GO:0000155">
    <property type="term" value="F:phosphorelay sensor kinase activity"/>
    <property type="evidence" value="ECO:0007669"/>
    <property type="project" value="InterPro"/>
</dbReference>
<reference evidence="1 2" key="1">
    <citation type="submission" date="2020-04" db="EMBL/GenBank/DDBJ databases">
        <title>Genome sequencing of novel species.</title>
        <authorList>
            <person name="Heo J."/>
            <person name="Kim S.-J."/>
            <person name="Kim J.-S."/>
            <person name="Hong S.-B."/>
            <person name="Kwon S.-W."/>
        </authorList>
    </citation>
    <scope>NUCLEOTIDE SEQUENCE [LARGE SCALE GENOMIC DNA]</scope>
    <source>
        <strain evidence="1 2">F39-2</strain>
    </source>
</reference>
<dbReference type="Proteomes" id="UP000503278">
    <property type="component" value="Chromosome"/>
</dbReference>
<accession>A0A7L5E2H0</accession>